<evidence type="ECO:0000313" key="2">
    <source>
        <dbReference type="EMBL" id="ERN08245.1"/>
    </source>
</evidence>
<keyword evidence="1" id="KW-1133">Transmembrane helix</keyword>
<dbReference type="AlphaFoldDB" id="W1PM82"/>
<protein>
    <submittedName>
        <fullName evidence="2">Uncharacterized protein</fullName>
    </submittedName>
</protein>
<evidence type="ECO:0000313" key="3">
    <source>
        <dbReference type="Proteomes" id="UP000017836"/>
    </source>
</evidence>
<dbReference type="HOGENOM" id="CLU_2515647_0_0_1"/>
<dbReference type="Proteomes" id="UP000017836">
    <property type="component" value="Unassembled WGS sequence"/>
</dbReference>
<evidence type="ECO:0000256" key="1">
    <source>
        <dbReference type="SAM" id="Phobius"/>
    </source>
</evidence>
<proteinExistence type="predicted"/>
<dbReference type="EMBL" id="KI393569">
    <property type="protein sequence ID" value="ERN08245.1"/>
    <property type="molecule type" value="Genomic_DNA"/>
</dbReference>
<feature type="transmembrane region" description="Helical" evidence="1">
    <location>
        <begin position="55"/>
        <end position="73"/>
    </location>
</feature>
<name>W1PM82_AMBTC</name>
<keyword evidence="1" id="KW-0812">Transmembrane</keyword>
<keyword evidence="1" id="KW-0472">Membrane</keyword>
<gene>
    <name evidence="2" type="ORF">AMTR_s00018p00243590</name>
</gene>
<organism evidence="2 3">
    <name type="scientific">Amborella trichopoda</name>
    <dbReference type="NCBI Taxonomy" id="13333"/>
    <lineage>
        <taxon>Eukaryota</taxon>
        <taxon>Viridiplantae</taxon>
        <taxon>Streptophyta</taxon>
        <taxon>Embryophyta</taxon>
        <taxon>Tracheophyta</taxon>
        <taxon>Spermatophyta</taxon>
        <taxon>Magnoliopsida</taxon>
        <taxon>Amborellales</taxon>
        <taxon>Amborellaceae</taxon>
        <taxon>Amborella</taxon>
    </lineage>
</organism>
<dbReference type="Gramene" id="ERN08245">
    <property type="protein sequence ID" value="ERN08245"/>
    <property type="gene ID" value="AMTR_s00018p00243590"/>
</dbReference>
<accession>W1PM82</accession>
<feature type="transmembrane region" description="Helical" evidence="1">
    <location>
        <begin position="21"/>
        <end position="43"/>
    </location>
</feature>
<keyword evidence="3" id="KW-1185">Reference proteome</keyword>
<sequence>MMLYRGYVDFKLQVMHSQDGGFKYVDSPLMAQLFVFFNGYAISKMGHTLLGQINIYIWSQLMMLMHILLFNVLQWMTGKEMFFIS</sequence>
<reference evidence="3" key="1">
    <citation type="journal article" date="2013" name="Science">
        <title>The Amborella genome and the evolution of flowering plants.</title>
        <authorList>
            <consortium name="Amborella Genome Project"/>
        </authorList>
    </citation>
    <scope>NUCLEOTIDE SEQUENCE [LARGE SCALE GENOMIC DNA]</scope>
</reference>